<evidence type="ECO:0000313" key="2">
    <source>
        <dbReference type="Proteomes" id="UP000609346"/>
    </source>
</evidence>
<name>A0ABR8N438_9BACL</name>
<dbReference type="EMBL" id="JACXZA010000014">
    <property type="protein sequence ID" value="MBD3922937.1"/>
    <property type="molecule type" value="Genomic_DNA"/>
</dbReference>
<dbReference type="RefSeq" id="WP_224754134.1">
    <property type="nucleotide sequence ID" value="NZ_JACXZA010000014.1"/>
</dbReference>
<dbReference type="Proteomes" id="UP000609346">
    <property type="component" value="Unassembled WGS sequence"/>
</dbReference>
<comment type="caution">
    <text evidence="1">The sequence shown here is derived from an EMBL/GenBank/DDBJ whole genome shotgun (WGS) entry which is preliminary data.</text>
</comment>
<gene>
    <name evidence="1" type="ORF">H8B09_29790</name>
</gene>
<keyword evidence="2" id="KW-1185">Reference proteome</keyword>
<proteinExistence type="predicted"/>
<sequence>MRGRVTLVNSLSVEMLKSKYASVEHPTILIDGIALDIYLHSLYPNDLYLGIIPTITDWIDLKDEAKFVLSRFQSNHERVILPILMCPDDCDLTCTVIVAEVINRDNEVVWCRIGVDASKLGIPYNYERIGTDVNWLELVPEMIFDKTSYFENMKHVYRPINE</sequence>
<accession>A0ABR8N438</accession>
<organism evidence="1 2">
    <name type="scientific">Paenibacillus terricola</name>
    <dbReference type="NCBI Taxonomy" id="2763503"/>
    <lineage>
        <taxon>Bacteria</taxon>
        <taxon>Bacillati</taxon>
        <taxon>Bacillota</taxon>
        <taxon>Bacilli</taxon>
        <taxon>Bacillales</taxon>
        <taxon>Paenibacillaceae</taxon>
        <taxon>Paenibacillus</taxon>
    </lineage>
</organism>
<evidence type="ECO:0000313" key="1">
    <source>
        <dbReference type="EMBL" id="MBD3922937.1"/>
    </source>
</evidence>
<protein>
    <submittedName>
        <fullName evidence="1">Uncharacterized protein</fullName>
    </submittedName>
</protein>
<reference evidence="1 2" key="1">
    <citation type="submission" date="2020-09" db="EMBL/GenBank/DDBJ databases">
        <title>Paenibacillus sp. strain PR3 16S rRNA gene Genome sequencing and assembly.</title>
        <authorList>
            <person name="Kim J."/>
        </authorList>
    </citation>
    <scope>NUCLEOTIDE SEQUENCE [LARGE SCALE GENOMIC DNA]</scope>
    <source>
        <strain evidence="1 2">PR3</strain>
    </source>
</reference>